<protein>
    <submittedName>
        <fullName evidence="1">Uncharacterized protein</fullName>
    </submittedName>
</protein>
<gene>
    <name evidence="1" type="ordered locus">RAM_42660</name>
</gene>
<dbReference type="KEGG" id="amn:RAM_42660"/>
<name>A0A9R0P654_AMYMS</name>
<proteinExistence type="predicted"/>
<organism evidence="1 2">
    <name type="scientific">Amycolatopsis mediterranei (strain S699)</name>
    <name type="common">Nocardia mediterranei</name>
    <dbReference type="NCBI Taxonomy" id="713604"/>
    <lineage>
        <taxon>Bacteria</taxon>
        <taxon>Bacillati</taxon>
        <taxon>Actinomycetota</taxon>
        <taxon>Actinomycetes</taxon>
        <taxon>Pseudonocardiales</taxon>
        <taxon>Pseudonocardiaceae</taxon>
        <taxon>Amycolatopsis</taxon>
    </lineage>
</organism>
<keyword evidence="2" id="KW-1185">Reference proteome</keyword>
<dbReference type="Proteomes" id="UP000006138">
    <property type="component" value="Chromosome"/>
</dbReference>
<dbReference type="AlphaFoldDB" id="A0A9R0P654"/>
<reference evidence="1 2" key="1">
    <citation type="journal article" date="2011" name="J. Bacteriol.">
        <title>Whole genome sequence of the rifamycin B-producing strain Amycolatopsis mediterranei S699.</title>
        <authorList>
            <person name="Verma M."/>
            <person name="Kaur J."/>
            <person name="Kumar M."/>
            <person name="Kumari K."/>
            <person name="Saxena A."/>
            <person name="Anand S."/>
            <person name="Nigam A."/>
            <person name="Ravi V."/>
            <person name="Raghuvanshi S."/>
            <person name="Khurana P."/>
            <person name="Tyagi A.K."/>
            <person name="Khurana J.P."/>
            <person name="Lal R."/>
        </authorList>
    </citation>
    <scope>NUCLEOTIDE SEQUENCE [LARGE SCALE GENOMIC DNA]</scope>
    <source>
        <strain evidence="1 2">S699</strain>
    </source>
</reference>
<evidence type="ECO:0000313" key="1">
    <source>
        <dbReference type="EMBL" id="AEK46999.1"/>
    </source>
</evidence>
<evidence type="ECO:0000313" key="2">
    <source>
        <dbReference type="Proteomes" id="UP000006138"/>
    </source>
</evidence>
<sequence>MASIRPVTLFGEDIRESPGTFIVNVGVSADPTLHVLGTTGLLQTLAPSVGRNGVYRFNLAQLADTIAAHPHVRLCLSADGALQVAVIRPKRLYREITAHEGTLILSQSVEFDGLMALVYSLRAPWREAEALPVVHGRAALPRWLCDAGPVIVTVRIDDAWVPESVPDWPARGTASFVDADGWLAEDDPEENALSAYLAGVRPFPERITDFSRLWSVRGLIGALALGDRVTAVSRAIDAAVYSSPRDALLSLTASKAPGSSISSLLIESGLVRANLIAAHDDRAPEWSVRGALPAALLSAADAGWSREEIDAAATVCGAQVTEILAGKDPVATAGRLDAAADLYDEASAMREAFVRQAGLVPHGLLSGDSRVIGTMDLVRERKDPRLHWLIANSRKIYEEMTRLLRIINDPTTTAAFDARRHATAISGWRVVPSLSLGCALAARHAARGHGVASSWLERQRRWWSDLGEVVPQLVATDLILAELLVASISARNSEVAK</sequence>
<dbReference type="EMBL" id="CP002896">
    <property type="protein sequence ID" value="AEK46999.1"/>
    <property type="molecule type" value="Genomic_DNA"/>
</dbReference>
<accession>A0A9R0P654</accession>